<dbReference type="OrthoDB" id="25997at2"/>
<gene>
    <name evidence="2" type="ORF">AFL01nite_14190</name>
</gene>
<feature type="transmembrane region" description="Helical" evidence="1">
    <location>
        <begin position="104"/>
        <end position="126"/>
    </location>
</feature>
<keyword evidence="1" id="KW-1133">Transmembrane helix</keyword>
<accession>A0A512HUF9</accession>
<keyword evidence="1" id="KW-0812">Transmembrane</keyword>
<comment type="caution">
    <text evidence="2">The sequence shown here is derived from an EMBL/GenBank/DDBJ whole genome shotgun (WGS) entry which is preliminary data.</text>
</comment>
<dbReference type="AlphaFoldDB" id="A0A512HUF9"/>
<dbReference type="RefSeq" id="WP_146826859.1">
    <property type="nucleotide sequence ID" value="NZ_BAAAYQ010000001.1"/>
</dbReference>
<dbReference type="Proteomes" id="UP000321769">
    <property type="component" value="Unassembled WGS sequence"/>
</dbReference>
<evidence type="ECO:0000313" key="2">
    <source>
        <dbReference type="EMBL" id="GEO89092.1"/>
    </source>
</evidence>
<evidence type="ECO:0000256" key="1">
    <source>
        <dbReference type="SAM" id="Phobius"/>
    </source>
</evidence>
<proteinExistence type="predicted"/>
<name>A0A512HUF9_9ACTN</name>
<evidence type="ECO:0000313" key="3">
    <source>
        <dbReference type="Proteomes" id="UP000321769"/>
    </source>
</evidence>
<keyword evidence="3" id="KW-1185">Reference proteome</keyword>
<reference evidence="2 3" key="1">
    <citation type="submission" date="2019-07" db="EMBL/GenBank/DDBJ databases">
        <title>Whole genome shotgun sequence of Aeromicrobium flavum NBRC 107625.</title>
        <authorList>
            <person name="Hosoyama A."/>
            <person name="Uohara A."/>
            <person name="Ohji S."/>
            <person name="Ichikawa N."/>
        </authorList>
    </citation>
    <scope>NUCLEOTIDE SEQUENCE [LARGE SCALE GENOMIC DNA]</scope>
    <source>
        <strain evidence="2 3">NBRC 107625</strain>
    </source>
</reference>
<feature type="transmembrane region" description="Helical" evidence="1">
    <location>
        <begin position="17"/>
        <end position="35"/>
    </location>
</feature>
<sequence>MAEHGPAHDTQHGFGRALVALYAIFTVAATARSVYQLVTKADEAPVAYALSAVAGVVYGVATWALATSNRRVATAAIGFELAGVLGVGVLSLVDASLFPDETVWSGFGAGYGYVPLVLPFIGLWWLRRTGR</sequence>
<protein>
    <submittedName>
        <fullName evidence="2">Membrane protein</fullName>
    </submittedName>
</protein>
<feature type="transmembrane region" description="Helical" evidence="1">
    <location>
        <begin position="72"/>
        <end position="92"/>
    </location>
</feature>
<feature type="transmembrane region" description="Helical" evidence="1">
    <location>
        <begin position="47"/>
        <end position="65"/>
    </location>
</feature>
<organism evidence="2 3">
    <name type="scientific">Aeromicrobium flavum</name>
    <dbReference type="NCBI Taxonomy" id="416568"/>
    <lineage>
        <taxon>Bacteria</taxon>
        <taxon>Bacillati</taxon>
        <taxon>Actinomycetota</taxon>
        <taxon>Actinomycetes</taxon>
        <taxon>Propionibacteriales</taxon>
        <taxon>Nocardioidaceae</taxon>
        <taxon>Aeromicrobium</taxon>
    </lineage>
</organism>
<dbReference type="EMBL" id="BJZQ01000005">
    <property type="protein sequence ID" value="GEO89092.1"/>
    <property type="molecule type" value="Genomic_DNA"/>
</dbReference>
<keyword evidence="1" id="KW-0472">Membrane</keyword>